<evidence type="ECO:0000256" key="2">
    <source>
        <dbReference type="ARBA" id="ARBA00008566"/>
    </source>
</evidence>
<comment type="subcellular location">
    <subcellularLocation>
        <location evidence="1">Cell membrane</location>
        <topology evidence="1">Multi-pass membrane protein</topology>
    </subcellularLocation>
</comment>
<evidence type="ECO:0000256" key="6">
    <source>
        <dbReference type="ARBA" id="ARBA00022989"/>
    </source>
</evidence>
<evidence type="ECO:0000256" key="4">
    <source>
        <dbReference type="ARBA" id="ARBA00022475"/>
    </source>
</evidence>
<evidence type="ECO:0000256" key="7">
    <source>
        <dbReference type="ARBA" id="ARBA00023136"/>
    </source>
</evidence>
<feature type="transmembrane region" description="Helical" evidence="8">
    <location>
        <begin position="44"/>
        <end position="66"/>
    </location>
</feature>
<feature type="transmembrane region" description="Helical" evidence="8">
    <location>
        <begin position="148"/>
        <end position="170"/>
    </location>
</feature>
<dbReference type="EMBL" id="VDUY01000008">
    <property type="protein sequence ID" value="TXL63531.1"/>
    <property type="molecule type" value="Genomic_DNA"/>
</dbReference>
<feature type="transmembrane region" description="Helical" evidence="8">
    <location>
        <begin position="220"/>
        <end position="239"/>
    </location>
</feature>
<evidence type="ECO:0000256" key="5">
    <source>
        <dbReference type="ARBA" id="ARBA00022692"/>
    </source>
</evidence>
<evidence type="ECO:0000256" key="1">
    <source>
        <dbReference type="ARBA" id="ARBA00004651"/>
    </source>
</evidence>
<protein>
    <submittedName>
        <fullName evidence="9">C4-dicarboxylate ABC transporter</fullName>
    </submittedName>
</protein>
<evidence type="ECO:0000313" key="10">
    <source>
        <dbReference type="Proteomes" id="UP000321548"/>
    </source>
</evidence>
<feature type="transmembrane region" description="Helical" evidence="8">
    <location>
        <begin position="21"/>
        <end position="38"/>
    </location>
</feature>
<dbReference type="OrthoDB" id="958273at2"/>
<feature type="transmembrane region" description="Helical" evidence="8">
    <location>
        <begin position="112"/>
        <end position="136"/>
    </location>
</feature>
<feature type="transmembrane region" description="Helical" evidence="8">
    <location>
        <begin position="182"/>
        <end position="208"/>
    </location>
</feature>
<dbReference type="GO" id="GO:0000319">
    <property type="term" value="F:sulfite transmembrane transporter activity"/>
    <property type="evidence" value="ECO:0007669"/>
    <property type="project" value="TreeGrafter"/>
</dbReference>
<keyword evidence="4" id="KW-1003">Cell membrane</keyword>
<dbReference type="Gene3D" id="1.50.10.150">
    <property type="entry name" value="Voltage-dependent anion channel"/>
    <property type="match status" value="1"/>
</dbReference>
<dbReference type="CDD" id="cd09319">
    <property type="entry name" value="TDT_like_1"/>
    <property type="match status" value="1"/>
</dbReference>
<dbReference type="RefSeq" id="WP_147705685.1">
    <property type="nucleotide sequence ID" value="NZ_VDUY01000008.1"/>
</dbReference>
<evidence type="ECO:0000256" key="8">
    <source>
        <dbReference type="SAM" id="Phobius"/>
    </source>
</evidence>
<keyword evidence="3" id="KW-0813">Transport</keyword>
<organism evidence="9 10">
    <name type="scientific">Zeimonas arvi</name>
    <dbReference type="NCBI Taxonomy" id="2498847"/>
    <lineage>
        <taxon>Bacteria</taxon>
        <taxon>Pseudomonadati</taxon>
        <taxon>Pseudomonadota</taxon>
        <taxon>Betaproteobacteria</taxon>
        <taxon>Burkholderiales</taxon>
        <taxon>Burkholderiaceae</taxon>
        <taxon>Zeimonas</taxon>
    </lineage>
</organism>
<reference evidence="9 10" key="1">
    <citation type="submission" date="2019-06" db="EMBL/GenBank/DDBJ databases">
        <title>Quisquiliibacterium sp. nov., isolated from a maize field.</title>
        <authorList>
            <person name="Lin S.-Y."/>
            <person name="Tsai C.-F."/>
            <person name="Young C.-C."/>
        </authorList>
    </citation>
    <scope>NUCLEOTIDE SEQUENCE [LARGE SCALE GENOMIC DNA]</scope>
    <source>
        <strain evidence="9 10">CC-CFT501</strain>
    </source>
</reference>
<feature type="transmembrane region" description="Helical" evidence="8">
    <location>
        <begin position="259"/>
        <end position="282"/>
    </location>
</feature>
<feature type="transmembrane region" description="Helical" evidence="8">
    <location>
        <begin position="325"/>
        <end position="342"/>
    </location>
</feature>
<gene>
    <name evidence="9" type="ORF">FHP08_16965</name>
</gene>
<keyword evidence="6 8" id="KW-1133">Transmembrane helix</keyword>
<dbReference type="GO" id="GO:0005886">
    <property type="term" value="C:plasma membrane"/>
    <property type="evidence" value="ECO:0007669"/>
    <property type="project" value="UniProtKB-SubCell"/>
</dbReference>
<evidence type="ECO:0000313" key="9">
    <source>
        <dbReference type="EMBL" id="TXL63531.1"/>
    </source>
</evidence>
<dbReference type="Pfam" id="PF03595">
    <property type="entry name" value="SLAC1"/>
    <property type="match status" value="1"/>
</dbReference>
<dbReference type="InterPro" id="IPR004695">
    <property type="entry name" value="SLAC1/Mae1/Ssu1/TehA"/>
</dbReference>
<dbReference type="PANTHER" id="PTHR31686">
    <property type="match status" value="1"/>
</dbReference>
<dbReference type="InterPro" id="IPR051629">
    <property type="entry name" value="Sulfite_efflux_TDT"/>
</dbReference>
<keyword evidence="7 8" id="KW-0472">Membrane</keyword>
<accession>A0A5C8NRL9</accession>
<dbReference type="Proteomes" id="UP000321548">
    <property type="component" value="Unassembled WGS sequence"/>
</dbReference>
<keyword evidence="10" id="KW-1185">Reference proteome</keyword>
<keyword evidence="5 8" id="KW-0812">Transmembrane</keyword>
<dbReference type="InterPro" id="IPR038665">
    <property type="entry name" value="Voltage-dep_anion_channel_sf"/>
</dbReference>
<sequence>MATRSQGLLARIAEGAADLSPASFGMVMATGIIALAAHRQGWAALARPMFAIDVTAWLVLWTLTAFRLLRHSRRFLADLVDHLRGPGFFTMVAGTAIVGSEFTLLADDLRTGVAMWFGALALWLLLTYTVFAAFTIKEDKPPLDRGISGGWLLAVVATQSLAVLGALIAARIGQPWRLELNFFALSMWLWGGMLYIWMMSLIFYRYTFFRFSPGDLAPPYWINMGAMAISTLAGSLLIHNAPDAPFLQSLLPFLKGFTVFYWATGTWWIPMLLVLACWRYVYKRHPLRYDPLYWGAIFPLGMYAASTREMAEAMGFEFLHWVPEVFLPVALATWATAAIGLARQIARKLKPAAPPAPSGAA</sequence>
<comment type="caution">
    <text evidence="9">The sequence shown here is derived from an EMBL/GenBank/DDBJ whole genome shotgun (WGS) entry which is preliminary data.</text>
</comment>
<name>A0A5C8NRL9_9BURK</name>
<comment type="similarity">
    <text evidence="2">Belongs to the tellurite-resistance/dicarboxylate transporter (TDT) family.</text>
</comment>
<evidence type="ECO:0000256" key="3">
    <source>
        <dbReference type="ARBA" id="ARBA00022448"/>
    </source>
</evidence>
<dbReference type="PANTHER" id="PTHR31686:SF1">
    <property type="entry name" value="SULFITE EFFLUX PUMP SSU1"/>
    <property type="match status" value="1"/>
</dbReference>
<proteinExistence type="inferred from homology"/>
<dbReference type="AlphaFoldDB" id="A0A5C8NRL9"/>
<feature type="transmembrane region" description="Helical" evidence="8">
    <location>
        <begin position="289"/>
        <end position="305"/>
    </location>
</feature>